<dbReference type="InterPro" id="IPR008325">
    <property type="entry name" value="EipA-like"/>
</dbReference>
<evidence type="ECO:0000256" key="1">
    <source>
        <dbReference type="SAM" id="MobiDB-lite"/>
    </source>
</evidence>
<dbReference type="Pfam" id="PF06577">
    <property type="entry name" value="EipA"/>
    <property type="match status" value="1"/>
</dbReference>
<evidence type="ECO:0000313" key="2">
    <source>
        <dbReference type="EMBL" id="PPE73756.1"/>
    </source>
</evidence>
<feature type="compositionally biased region" description="Low complexity" evidence="1">
    <location>
        <begin position="1"/>
        <end position="33"/>
    </location>
</feature>
<proteinExistence type="predicted"/>
<organism evidence="2 3">
    <name type="scientific">Solimonas fluminis</name>
    <dbReference type="NCBI Taxonomy" id="2086571"/>
    <lineage>
        <taxon>Bacteria</taxon>
        <taxon>Pseudomonadati</taxon>
        <taxon>Pseudomonadota</taxon>
        <taxon>Gammaproteobacteria</taxon>
        <taxon>Nevskiales</taxon>
        <taxon>Nevskiaceae</taxon>
        <taxon>Solimonas</taxon>
    </lineage>
</organism>
<sequence length="199" mass="21049">MEPISSSQAATPPSQAEPAPVPETTVPPEATPADAQVSQETYSSEEIVAEASKFFGKASGDVAQAVEKVFARYGRPNAYIIGEEGSAAVVVGARYGRGTLQYKGGDSMPVYWQGPSVGWDWGGNASKTVTLVYNLRNTAQLFQRFPGVEGSLYLAAGIGVNYQQSGNIVLAPMRTGVGLRAGANVGYLHYTRKPSVIPF</sequence>
<dbReference type="Proteomes" id="UP000238220">
    <property type="component" value="Unassembled WGS sequence"/>
</dbReference>
<dbReference type="PIRSF" id="PIRSF033924">
    <property type="entry name" value="UCP033924"/>
    <property type="match status" value="1"/>
</dbReference>
<comment type="caution">
    <text evidence="2">The sequence shown here is derived from an EMBL/GenBank/DDBJ whole genome shotgun (WGS) entry which is preliminary data.</text>
</comment>
<name>A0A2S5TFJ1_9GAMM</name>
<keyword evidence="3" id="KW-1185">Reference proteome</keyword>
<gene>
    <name evidence="2" type="ORF">C3942_12685</name>
</gene>
<evidence type="ECO:0000313" key="3">
    <source>
        <dbReference type="Proteomes" id="UP000238220"/>
    </source>
</evidence>
<dbReference type="EMBL" id="PSNW01000006">
    <property type="protein sequence ID" value="PPE73756.1"/>
    <property type="molecule type" value="Genomic_DNA"/>
</dbReference>
<reference evidence="2 3" key="1">
    <citation type="submission" date="2018-02" db="EMBL/GenBank/DDBJ databases">
        <title>Genome sequencing of Solimonas sp. HR-BB.</title>
        <authorList>
            <person name="Lee Y."/>
            <person name="Jeon C.O."/>
        </authorList>
    </citation>
    <scope>NUCLEOTIDE SEQUENCE [LARGE SCALE GENOMIC DNA]</scope>
    <source>
        <strain evidence="2 3">HR-BB</strain>
    </source>
</reference>
<dbReference type="OrthoDB" id="9796051at2"/>
<protein>
    <submittedName>
        <fullName evidence="2">DUF1134 domain-containing protein</fullName>
    </submittedName>
</protein>
<feature type="region of interest" description="Disordered" evidence="1">
    <location>
        <begin position="1"/>
        <end position="42"/>
    </location>
</feature>
<accession>A0A2S5TFJ1</accession>
<dbReference type="AlphaFoldDB" id="A0A2S5TFJ1"/>